<dbReference type="SUPFAM" id="SSF50129">
    <property type="entry name" value="GroES-like"/>
    <property type="match status" value="1"/>
</dbReference>
<evidence type="ECO:0000259" key="6">
    <source>
        <dbReference type="Pfam" id="PF00107"/>
    </source>
</evidence>
<keyword evidence="3 5" id="KW-0862">Zinc</keyword>
<dbReference type="InterPro" id="IPR002328">
    <property type="entry name" value="ADH_Zn_CS"/>
</dbReference>
<proteinExistence type="inferred from homology"/>
<feature type="domain" description="Alcohol dehydrogenase-like C-terminal" evidence="6">
    <location>
        <begin position="183"/>
        <end position="307"/>
    </location>
</feature>
<comment type="cofactor">
    <cofactor evidence="1 5">
        <name>Zn(2+)</name>
        <dbReference type="ChEBI" id="CHEBI:29105"/>
    </cofactor>
</comment>
<protein>
    <submittedName>
        <fullName evidence="8">Theronine dehydrogenase</fullName>
    </submittedName>
</protein>
<comment type="similarity">
    <text evidence="5">Belongs to the zinc-containing alcohol dehydrogenase family.</text>
</comment>
<accession>A0A1L3JC46</accession>
<dbReference type="InterPro" id="IPR011032">
    <property type="entry name" value="GroES-like_sf"/>
</dbReference>
<evidence type="ECO:0000256" key="3">
    <source>
        <dbReference type="ARBA" id="ARBA00022833"/>
    </source>
</evidence>
<evidence type="ECO:0000256" key="2">
    <source>
        <dbReference type="ARBA" id="ARBA00022723"/>
    </source>
</evidence>
<evidence type="ECO:0000313" key="8">
    <source>
        <dbReference type="EMBL" id="APG62692.1"/>
    </source>
</evidence>
<evidence type="ECO:0000256" key="4">
    <source>
        <dbReference type="ARBA" id="ARBA00023002"/>
    </source>
</evidence>
<dbReference type="InterPro" id="IPR013149">
    <property type="entry name" value="ADH-like_C"/>
</dbReference>
<evidence type="ECO:0000256" key="5">
    <source>
        <dbReference type="RuleBase" id="RU361277"/>
    </source>
</evidence>
<dbReference type="InterPro" id="IPR036291">
    <property type="entry name" value="NAD(P)-bd_dom_sf"/>
</dbReference>
<dbReference type="PROSITE" id="PS00059">
    <property type="entry name" value="ADH_ZINC"/>
    <property type="match status" value="1"/>
</dbReference>
<organism evidence="8 9">
    <name type="scientific">Sphingorhabdus lutea</name>
    <dbReference type="NCBI Taxonomy" id="1913578"/>
    <lineage>
        <taxon>Bacteria</taxon>
        <taxon>Pseudomonadati</taxon>
        <taxon>Pseudomonadota</taxon>
        <taxon>Alphaproteobacteria</taxon>
        <taxon>Sphingomonadales</taxon>
        <taxon>Sphingomonadaceae</taxon>
        <taxon>Sphingorhabdus</taxon>
    </lineage>
</organism>
<dbReference type="PANTHER" id="PTHR42813:SF2">
    <property type="entry name" value="DEHYDROGENASE, ZINC-CONTAINING, PUTATIVE (AFU_ORTHOLOGUE AFUA_2G02810)-RELATED"/>
    <property type="match status" value="1"/>
</dbReference>
<dbReference type="STRING" id="1913578.LPB140_07690"/>
<feature type="domain" description="Alcohol dehydrogenase-like N-terminal" evidence="7">
    <location>
        <begin position="26"/>
        <end position="143"/>
    </location>
</feature>
<dbReference type="SUPFAM" id="SSF51735">
    <property type="entry name" value="NAD(P)-binding Rossmann-fold domains"/>
    <property type="match status" value="1"/>
</dbReference>
<dbReference type="AlphaFoldDB" id="A0A1L3JC46"/>
<dbReference type="Gene3D" id="3.90.180.10">
    <property type="entry name" value="Medium-chain alcohol dehydrogenases, catalytic domain"/>
    <property type="match status" value="1"/>
</dbReference>
<dbReference type="EMBL" id="CP018154">
    <property type="protein sequence ID" value="APG62692.1"/>
    <property type="molecule type" value="Genomic_DNA"/>
</dbReference>
<dbReference type="GO" id="GO:0008270">
    <property type="term" value="F:zinc ion binding"/>
    <property type="evidence" value="ECO:0007669"/>
    <property type="project" value="InterPro"/>
</dbReference>
<dbReference type="Pfam" id="PF08240">
    <property type="entry name" value="ADH_N"/>
    <property type="match status" value="1"/>
</dbReference>
<keyword evidence="2 5" id="KW-0479">Metal-binding</keyword>
<dbReference type="Pfam" id="PF00107">
    <property type="entry name" value="ADH_zinc_N"/>
    <property type="match status" value="1"/>
</dbReference>
<evidence type="ECO:0000259" key="7">
    <source>
        <dbReference type="Pfam" id="PF08240"/>
    </source>
</evidence>
<gene>
    <name evidence="8" type="ORF">LPB140_07690</name>
</gene>
<keyword evidence="4" id="KW-0560">Oxidoreductase</keyword>
<evidence type="ECO:0000313" key="9">
    <source>
        <dbReference type="Proteomes" id="UP000242561"/>
    </source>
</evidence>
<dbReference type="OrthoDB" id="9773078at2"/>
<dbReference type="KEGG" id="sphl:LPB140_07690"/>
<sequence length="349" mass="36929">MKALIFNGPRDIRYEDFKDPERTIDNAVIMKVKKCSICGSDLHIYHGDQIGKKNYDADQHKFCVGHEFIGEVVEIGPDVHDLKVGDQILSAGGTGCGKCTYCRTANIWKCKRATAFGLSNEMNGGQAEFVQIPNADRTLMRIPEGVGDEQAMLLTDALATASFGINNTGLLPGQSLAVVGLGPIGLLGIELAFLRGASQIFAIDPVAGRRAQAEKLGAIAFAPGDEAIGAIVEATKGGVHCVFEASGASSAVASTLPLVRTGGGLSFIGLPQPGVALPLNQILYKGITVKAGVAPVQDLWEPLIPMLQSGRLKATGLFSHHMDLADGAQAYKIFDARADNVVKIMMNVN</sequence>
<dbReference type="RefSeq" id="WP_072559341.1">
    <property type="nucleotide sequence ID" value="NZ_CP018154.1"/>
</dbReference>
<reference evidence="8 9" key="1">
    <citation type="submission" date="2016-11" db="EMBL/GenBank/DDBJ databases">
        <title>Sphingorhabdus sp. LPB0140, isolated from marine environment.</title>
        <authorList>
            <person name="Kim E."/>
            <person name="Yi H."/>
        </authorList>
    </citation>
    <scope>NUCLEOTIDE SEQUENCE [LARGE SCALE GENOMIC DNA]</scope>
    <source>
        <strain evidence="8 9">LPB0140</strain>
    </source>
</reference>
<name>A0A1L3JC46_9SPHN</name>
<keyword evidence="9" id="KW-1185">Reference proteome</keyword>
<dbReference type="PANTHER" id="PTHR42813">
    <property type="entry name" value="ZINC-TYPE ALCOHOL DEHYDROGENASE-LIKE"/>
    <property type="match status" value="1"/>
</dbReference>
<evidence type="ECO:0000256" key="1">
    <source>
        <dbReference type="ARBA" id="ARBA00001947"/>
    </source>
</evidence>
<dbReference type="Proteomes" id="UP000242561">
    <property type="component" value="Chromosome"/>
</dbReference>
<dbReference type="InterPro" id="IPR013154">
    <property type="entry name" value="ADH-like_N"/>
</dbReference>
<dbReference type="GO" id="GO:0016491">
    <property type="term" value="F:oxidoreductase activity"/>
    <property type="evidence" value="ECO:0007669"/>
    <property type="project" value="UniProtKB-KW"/>
</dbReference>
<dbReference type="Gene3D" id="3.40.50.720">
    <property type="entry name" value="NAD(P)-binding Rossmann-like Domain"/>
    <property type="match status" value="1"/>
</dbReference>